<dbReference type="Proteomes" id="UP000653674">
    <property type="component" value="Unassembled WGS sequence"/>
</dbReference>
<organism evidence="1 2">
    <name type="scientific">Planosporangium flavigriseum</name>
    <dbReference type="NCBI Taxonomy" id="373681"/>
    <lineage>
        <taxon>Bacteria</taxon>
        <taxon>Bacillati</taxon>
        <taxon>Actinomycetota</taxon>
        <taxon>Actinomycetes</taxon>
        <taxon>Micromonosporales</taxon>
        <taxon>Micromonosporaceae</taxon>
        <taxon>Planosporangium</taxon>
    </lineage>
</organism>
<name>A0A8J3LIG6_9ACTN</name>
<comment type="caution">
    <text evidence="1">The sequence shown here is derived from an EMBL/GenBank/DDBJ whole genome shotgun (WGS) entry which is preliminary data.</text>
</comment>
<reference evidence="1" key="1">
    <citation type="submission" date="2021-01" db="EMBL/GenBank/DDBJ databases">
        <title>Whole genome shotgun sequence of Planosporangium flavigriseum NBRC 105377.</title>
        <authorList>
            <person name="Komaki H."/>
            <person name="Tamura T."/>
        </authorList>
    </citation>
    <scope>NUCLEOTIDE SEQUENCE</scope>
    <source>
        <strain evidence="1">NBRC 105377</strain>
    </source>
</reference>
<proteinExistence type="predicted"/>
<keyword evidence="2" id="KW-1185">Reference proteome</keyword>
<dbReference type="AlphaFoldDB" id="A0A8J3LIG6"/>
<protein>
    <submittedName>
        <fullName evidence="1">Uncharacterized protein</fullName>
    </submittedName>
</protein>
<sequence>MLGNLPNEAQPVRIGHPVAWLDFLVGIYDRIEVILKPVVADHRPFGGRPQLTLGILDLLEQGPSSAGRGDIRRGDASVAGRREIVAVHPISVTAASAVSNVL</sequence>
<dbReference type="EMBL" id="BONU01000012">
    <property type="protein sequence ID" value="GIG73868.1"/>
    <property type="molecule type" value="Genomic_DNA"/>
</dbReference>
<evidence type="ECO:0000313" key="2">
    <source>
        <dbReference type="Proteomes" id="UP000653674"/>
    </source>
</evidence>
<gene>
    <name evidence="1" type="ORF">Pfl04_22720</name>
</gene>
<accession>A0A8J3LIG6</accession>
<evidence type="ECO:0000313" key="1">
    <source>
        <dbReference type="EMBL" id="GIG73868.1"/>
    </source>
</evidence>